<dbReference type="Proteomes" id="UP000230859">
    <property type="component" value="Unassembled WGS sequence"/>
</dbReference>
<comment type="similarity">
    <text evidence="1">Belongs to the glycosyltransferase 20 family.</text>
</comment>
<dbReference type="PANTHER" id="PTHR10788">
    <property type="entry name" value="TREHALOSE-6-PHOSPHATE SYNTHASE"/>
    <property type="match status" value="1"/>
</dbReference>
<dbReference type="AlphaFoldDB" id="A0A2H0LRF7"/>
<dbReference type="SUPFAM" id="SSF53756">
    <property type="entry name" value="UDP-Glycosyltransferase/glycogen phosphorylase"/>
    <property type="match status" value="1"/>
</dbReference>
<evidence type="ECO:0000313" key="3">
    <source>
        <dbReference type="Proteomes" id="UP000230859"/>
    </source>
</evidence>
<reference evidence="2 3" key="1">
    <citation type="submission" date="2017-09" db="EMBL/GenBank/DDBJ databases">
        <title>Depth-based differentiation of microbial function through sediment-hosted aquifers and enrichment of novel symbionts in the deep terrestrial subsurface.</title>
        <authorList>
            <person name="Probst A.J."/>
            <person name="Ladd B."/>
            <person name="Jarett J.K."/>
            <person name="Geller-Mcgrath D.E."/>
            <person name="Sieber C.M."/>
            <person name="Emerson J.B."/>
            <person name="Anantharaman K."/>
            <person name="Thomas B.C."/>
            <person name="Malmstrom R."/>
            <person name="Stieglmeier M."/>
            <person name="Klingl A."/>
            <person name="Woyke T."/>
            <person name="Ryan C.M."/>
            <person name="Banfield J.F."/>
        </authorList>
    </citation>
    <scope>NUCLEOTIDE SEQUENCE [LARGE SCALE GENOMIC DNA]</scope>
    <source>
        <strain evidence="2">CG11_big_fil_rev_8_21_14_0_20_45_26</strain>
    </source>
</reference>
<dbReference type="Pfam" id="PF00982">
    <property type="entry name" value="Glyco_transf_20"/>
    <property type="match status" value="1"/>
</dbReference>
<proteinExistence type="inferred from homology"/>
<name>A0A2H0LRF7_9BACT</name>
<sequence length="494" mass="57561">MWTKERLQEIIATKMSDYTLVVVSNRQPYSHVLKSGKVICQRQPGGLVTALNPVLQATQGLWIGVGMSPYDQQVLDASGKVRVPPQGDNGYWLRRLFLSKEDMDGYYYGYSNEGLWPLAHIAYTRPNFIESDWQAYQKVNRMFADAILQEVGDRNAFVWVQDFHLTLVAKYLREANKPNIVTSLFWHIPWPNSEVFRICPQKNEILEGLLAYDMLGFHIRYHCDNFFASVNRELECRIDYERRSVSIQNHETLVRQFPISVDATYISQEVEQPETVERCNHLRDHFNIGDRKIILGIDRIDYTKGIPEKLKALNRFLEKHPEQKGQFSFLQLGQISRIHIPRYKQLNDEINALVEEINWKHSEGTWQPIILDRSYIDQADINALYRMSDVCVVSSLHDGMNLVAKEFVACRPDLNGVLLLSEFTGAARELTDAVVFNPYDTESFADALQMALTMPLEEQERRMRRMREIVFHNNIYRWAGKVLSQLLKFEFQEI</sequence>
<dbReference type="GO" id="GO:0005992">
    <property type="term" value="P:trehalose biosynthetic process"/>
    <property type="evidence" value="ECO:0007669"/>
    <property type="project" value="InterPro"/>
</dbReference>
<evidence type="ECO:0000313" key="2">
    <source>
        <dbReference type="EMBL" id="PIQ86946.1"/>
    </source>
</evidence>
<dbReference type="GO" id="GO:0005829">
    <property type="term" value="C:cytosol"/>
    <property type="evidence" value="ECO:0007669"/>
    <property type="project" value="TreeGrafter"/>
</dbReference>
<dbReference type="GO" id="GO:0004805">
    <property type="term" value="F:trehalose-phosphatase activity"/>
    <property type="evidence" value="ECO:0007669"/>
    <property type="project" value="TreeGrafter"/>
</dbReference>
<dbReference type="EMBL" id="PCVY01000023">
    <property type="protein sequence ID" value="PIQ86946.1"/>
    <property type="molecule type" value="Genomic_DNA"/>
</dbReference>
<accession>A0A2H0LRF7</accession>
<comment type="caution">
    <text evidence="2">The sequence shown here is derived from an EMBL/GenBank/DDBJ whole genome shotgun (WGS) entry which is preliminary data.</text>
</comment>
<dbReference type="Gene3D" id="3.40.50.2000">
    <property type="entry name" value="Glycogen Phosphorylase B"/>
    <property type="match status" value="2"/>
</dbReference>
<organism evidence="2 3">
    <name type="scientific">Candidatus Abzuiibacterium crystallinum</name>
    <dbReference type="NCBI Taxonomy" id="1974748"/>
    <lineage>
        <taxon>Bacteria</taxon>
        <taxon>Pseudomonadati</taxon>
        <taxon>Candidatus Omnitrophota</taxon>
        <taxon>Candidatus Abzuiibacterium</taxon>
    </lineage>
</organism>
<gene>
    <name evidence="2" type="ORF">COV74_02675</name>
</gene>
<protein>
    <submittedName>
        <fullName evidence="2">Trehalose-6-phosphate synthase</fullName>
    </submittedName>
</protein>
<dbReference type="PANTHER" id="PTHR10788:SF106">
    <property type="entry name" value="BCDNA.GH08860"/>
    <property type="match status" value="1"/>
</dbReference>
<dbReference type="CDD" id="cd03788">
    <property type="entry name" value="GT20_TPS"/>
    <property type="match status" value="1"/>
</dbReference>
<evidence type="ECO:0000256" key="1">
    <source>
        <dbReference type="ARBA" id="ARBA00008799"/>
    </source>
</evidence>
<dbReference type="InterPro" id="IPR001830">
    <property type="entry name" value="Glyco_trans_20"/>
</dbReference>
<dbReference type="GO" id="GO:0003825">
    <property type="term" value="F:alpha,alpha-trehalose-phosphate synthase (UDP-forming) activity"/>
    <property type="evidence" value="ECO:0007669"/>
    <property type="project" value="TreeGrafter"/>
</dbReference>